<evidence type="ECO:0000313" key="4">
    <source>
        <dbReference type="Proteomes" id="UP001319827"/>
    </source>
</evidence>
<dbReference type="Proteomes" id="UP001319827">
    <property type="component" value="Chromosome"/>
</dbReference>
<feature type="transmembrane region" description="Helical" evidence="1">
    <location>
        <begin position="264"/>
        <end position="285"/>
    </location>
</feature>
<feature type="domain" description="EamA" evidence="2">
    <location>
        <begin position="6"/>
        <end position="139"/>
    </location>
</feature>
<feature type="transmembrane region" description="Helical" evidence="1">
    <location>
        <begin position="67"/>
        <end position="89"/>
    </location>
</feature>
<dbReference type="InterPro" id="IPR037185">
    <property type="entry name" value="EmrE-like"/>
</dbReference>
<feature type="domain" description="EamA" evidence="2">
    <location>
        <begin position="148"/>
        <end position="281"/>
    </location>
</feature>
<reference evidence="3 4" key="2">
    <citation type="journal article" date="2021" name="Int. J. Syst. Evol. Microbiol.">
        <title>Isolation and Polyphasic Characterization of Desulfuromonas versatilis sp. Nov., an Electrogenic Bacteria Capable of Versatile Metabolism Isolated from a Graphene Oxide-Reducing Enrichment Culture.</title>
        <authorList>
            <person name="Xie L."/>
            <person name="Yoshida N."/>
            <person name="Ishii S."/>
            <person name="Meng L."/>
        </authorList>
    </citation>
    <scope>NUCLEOTIDE SEQUENCE [LARGE SCALE GENOMIC DNA]</scope>
    <source>
        <strain evidence="3 4">NIT-T3</strain>
    </source>
</reference>
<feature type="transmembrane region" description="Helical" evidence="1">
    <location>
        <begin position="177"/>
        <end position="197"/>
    </location>
</feature>
<feature type="transmembrane region" description="Helical" evidence="1">
    <location>
        <begin position="35"/>
        <end position="55"/>
    </location>
</feature>
<sequence>MNQRLLGVTYVALSATGFGAMAIFARVAYAAGVDVATMLFLRFAIAAALLAAIMLRRGRRWPRGRNLLVLLLMGGVCYVGQSFCFFSALNHASAGLTALLLYLYPAIVTLIVAVISRRRLGPARIAAVLAALAGTALTVGGTPQGNALGVMLGIAAALIYSIYVVAGERVMGEEGALPSATVVMLAAALVYGLSVFARGPAWPTAPEGWAAIGALALFCTVVGILGFFAGIRRLGAADASTVSTLEPVTTILLAALFLDEFIRPQQFLGGAIILGAVIVLVRCGVPAAPRGLAASGGE</sequence>
<dbReference type="RefSeq" id="WP_221251933.1">
    <property type="nucleotide sequence ID" value="NZ_AP024355.1"/>
</dbReference>
<gene>
    <name evidence="3" type="ORF">DESUT3_15410</name>
</gene>
<feature type="transmembrane region" description="Helical" evidence="1">
    <location>
        <begin position="7"/>
        <end position="29"/>
    </location>
</feature>
<dbReference type="PANTHER" id="PTHR22911">
    <property type="entry name" value="ACYL-MALONYL CONDENSING ENZYME-RELATED"/>
    <property type="match status" value="1"/>
</dbReference>
<feature type="transmembrane region" description="Helical" evidence="1">
    <location>
        <begin position="147"/>
        <end position="165"/>
    </location>
</feature>
<dbReference type="EMBL" id="AP024355">
    <property type="protein sequence ID" value="BCR04472.1"/>
    <property type="molecule type" value="Genomic_DNA"/>
</dbReference>
<feature type="transmembrane region" description="Helical" evidence="1">
    <location>
        <begin position="123"/>
        <end position="141"/>
    </location>
</feature>
<dbReference type="SUPFAM" id="SSF103481">
    <property type="entry name" value="Multidrug resistance efflux transporter EmrE"/>
    <property type="match status" value="2"/>
</dbReference>
<dbReference type="PANTHER" id="PTHR22911:SF79">
    <property type="entry name" value="MOBA-LIKE NTP TRANSFERASE DOMAIN-CONTAINING PROTEIN"/>
    <property type="match status" value="1"/>
</dbReference>
<feature type="transmembrane region" description="Helical" evidence="1">
    <location>
        <begin position="209"/>
        <end position="229"/>
    </location>
</feature>
<dbReference type="Pfam" id="PF00892">
    <property type="entry name" value="EamA"/>
    <property type="match status" value="2"/>
</dbReference>
<evidence type="ECO:0000256" key="1">
    <source>
        <dbReference type="SAM" id="Phobius"/>
    </source>
</evidence>
<proteinExistence type="predicted"/>
<protein>
    <submittedName>
        <fullName evidence="3">Permease</fullName>
    </submittedName>
</protein>
<dbReference type="InterPro" id="IPR000620">
    <property type="entry name" value="EamA_dom"/>
</dbReference>
<keyword evidence="1" id="KW-0472">Membrane</keyword>
<name>A0ABM8HRC4_9BACT</name>
<keyword evidence="4" id="KW-1185">Reference proteome</keyword>
<organism evidence="3 4">
    <name type="scientific">Desulfuromonas versatilis</name>
    <dbReference type="NCBI Taxonomy" id="2802975"/>
    <lineage>
        <taxon>Bacteria</taxon>
        <taxon>Pseudomonadati</taxon>
        <taxon>Thermodesulfobacteriota</taxon>
        <taxon>Desulfuromonadia</taxon>
        <taxon>Desulfuromonadales</taxon>
        <taxon>Desulfuromonadaceae</taxon>
        <taxon>Desulfuromonas</taxon>
    </lineage>
</organism>
<evidence type="ECO:0000313" key="3">
    <source>
        <dbReference type="EMBL" id="BCR04472.1"/>
    </source>
</evidence>
<reference evidence="3 4" key="1">
    <citation type="journal article" date="2016" name="C (Basel)">
        <title>Selective Growth of and Electricity Production by Marine Exoelectrogenic Bacteria in Self-Aggregated Hydrogel of Microbially Reduced Graphene Oxide.</title>
        <authorList>
            <person name="Yoshida N."/>
            <person name="Goto Y."/>
            <person name="Miyata Y."/>
        </authorList>
    </citation>
    <scope>NUCLEOTIDE SEQUENCE [LARGE SCALE GENOMIC DNA]</scope>
    <source>
        <strain evidence="3 4">NIT-T3</strain>
    </source>
</reference>
<keyword evidence="1" id="KW-1133">Transmembrane helix</keyword>
<accession>A0ABM8HRC4</accession>
<feature type="transmembrane region" description="Helical" evidence="1">
    <location>
        <begin position="95"/>
        <end position="116"/>
    </location>
</feature>
<evidence type="ECO:0000259" key="2">
    <source>
        <dbReference type="Pfam" id="PF00892"/>
    </source>
</evidence>
<keyword evidence="1" id="KW-0812">Transmembrane</keyword>